<dbReference type="RefSeq" id="WP_048847496.1">
    <property type="nucleotide sequence ID" value="NZ_BALE01000010.1"/>
</dbReference>
<evidence type="ECO:0000313" key="3">
    <source>
        <dbReference type="Proteomes" id="UP000032679"/>
    </source>
</evidence>
<keyword evidence="1" id="KW-0732">Signal</keyword>
<evidence type="ECO:0000256" key="1">
    <source>
        <dbReference type="SAM" id="SignalP"/>
    </source>
</evidence>
<name>A0A0D6MJ05_9PROT</name>
<reference evidence="2 3" key="1">
    <citation type="submission" date="2012-10" db="EMBL/GenBank/DDBJ databases">
        <title>Genome sequencing of Tanticharoenia sakaeratensis NBRC 103193.</title>
        <authorList>
            <person name="Azuma Y."/>
            <person name="Hadano H."/>
            <person name="Hirakawa H."/>
            <person name="Matsushita K."/>
        </authorList>
    </citation>
    <scope>NUCLEOTIDE SEQUENCE [LARGE SCALE GENOMIC DNA]</scope>
    <source>
        <strain evidence="2 3">NBRC 103193</strain>
    </source>
</reference>
<dbReference type="AlphaFoldDB" id="A0A0D6MJ05"/>
<protein>
    <recommendedName>
        <fullName evidence="4">Secreted protein</fullName>
    </recommendedName>
</protein>
<organism evidence="2 3">
    <name type="scientific">Tanticharoenia sakaeratensis NBRC 103193</name>
    <dbReference type="NCBI Taxonomy" id="1231623"/>
    <lineage>
        <taxon>Bacteria</taxon>
        <taxon>Pseudomonadati</taxon>
        <taxon>Pseudomonadota</taxon>
        <taxon>Alphaproteobacteria</taxon>
        <taxon>Acetobacterales</taxon>
        <taxon>Acetobacteraceae</taxon>
        <taxon>Tanticharoenia</taxon>
    </lineage>
</organism>
<evidence type="ECO:0000313" key="2">
    <source>
        <dbReference type="EMBL" id="GAN53471.1"/>
    </source>
</evidence>
<evidence type="ECO:0008006" key="4">
    <source>
        <dbReference type="Google" id="ProtNLM"/>
    </source>
</evidence>
<gene>
    <name evidence="2" type="ORF">Tasa_010_018</name>
</gene>
<keyword evidence="3" id="KW-1185">Reference proteome</keyword>
<dbReference type="STRING" id="1231623.Tasa_010_018"/>
<feature type="signal peptide" evidence="1">
    <location>
        <begin position="1"/>
        <end position="24"/>
    </location>
</feature>
<dbReference type="Proteomes" id="UP000032679">
    <property type="component" value="Unassembled WGS sequence"/>
</dbReference>
<dbReference type="OrthoDB" id="7269873at2"/>
<sequence length="168" mass="17847">MTIRLQVFAATVFSLLLGFGRVHAAVSDPLAGTAITASRLPDMIDDQGVGTVAQQLTAYHRWAIVSDAIVQDTADVRPVLPSLLRAAPTAQQPALRAALRRRLVQAPVETIALLDPAHGAPFNGAAVCAVHDTAWRQRAVQAINSTHDVVHALQRIDCLRALGVANPS</sequence>
<comment type="caution">
    <text evidence="2">The sequence shown here is derived from an EMBL/GenBank/DDBJ whole genome shotgun (WGS) entry which is preliminary data.</text>
</comment>
<accession>A0A0D6MJ05</accession>
<feature type="chain" id="PRO_5002307939" description="Secreted protein" evidence="1">
    <location>
        <begin position="25"/>
        <end position="168"/>
    </location>
</feature>
<proteinExistence type="predicted"/>
<dbReference type="EMBL" id="BALE01000010">
    <property type="protein sequence ID" value="GAN53471.1"/>
    <property type="molecule type" value="Genomic_DNA"/>
</dbReference>